<keyword evidence="2 10" id="KW-1003">Cell membrane</keyword>
<dbReference type="HAMAP" id="MF_02078">
    <property type="entry name" value="MurJ_MviN"/>
    <property type="match status" value="1"/>
</dbReference>
<dbReference type="STRING" id="1827387.A4S15_10825"/>
<evidence type="ECO:0000256" key="3">
    <source>
        <dbReference type="ARBA" id="ARBA00022692"/>
    </source>
</evidence>
<dbReference type="NCBIfam" id="TIGR01695">
    <property type="entry name" value="murJ_mviN"/>
    <property type="match status" value="1"/>
</dbReference>
<evidence type="ECO:0000313" key="12">
    <source>
        <dbReference type="EMBL" id="OQW51702.1"/>
    </source>
</evidence>
<dbReference type="Pfam" id="PF03023">
    <property type="entry name" value="MurJ"/>
    <property type="match status" value="1"/>
</dbReference>
<dbReference type="PIRSF" id="PIRSF002869">
    <property type="entry name" value="MviN"/>
    <property type="match status" value="1"/>
</dbReference>
<keyword evidence="6 10" id="KW-1133">Transmembrane helix</keyword>
<keyword evidence="10 11" id="KW-0813">Transport</keyword>
<reference evidence="12 13" key="1">
    <citation type="journal article" date="2017" name="Water Res.">
        <title>Comammox in drinking water systems.</title>
        <authorList>
            <person name="Wang Y."/>
            <person name="Ma L."/>
            <person name="Mao Y."/>
            <person name="Jiang X."/>
            <person name="Xia Y."/>
            <person name="Yu K."/>
            <person name="Li B."/>
            <person name="Zhang T."/>
        </authorList>
    </citation>
    <scope>NUCLEOTIDE SEQUENCE [LARGE SCALE GENOMIC DNA]</scope>
    <source>
        <strain evidence="12">SG_bin8</strain>
    </source>
</reference>
<feature type="transmembrane region" description="Helical" evidence="10">
    <location>
        <begin position="183"/>
        <end position="206"/>
    </location>
</feature>
<feature type="transmembrane region" description="Helical" evidence="10">
    <location>
        <begin position="381"/>
        <end position="399"/>
    </location>
</feature>
<dbReference type="Proteomes" id="UP000192872">
    <property type="component" value="Unassembled WGS sequence"/>
</dbReference>
<organism evidence="12 13">
    <name type="scientific">Candidatus Raskinella chloraquaticus</name>
    <dbReference type="NCBI Taxonomy" id="1951219"/>
    <lineage>
        <taxon>Bacteria</taxon>
        <taxon>Pseudomonadati</taxon>
        <taxon>Pseudomonadota</taxon>
        <taxon>Alphaproteobacteria</taxon>
        <taxon>Hyphomicrobiales</taxon>
        <taxon>Phreatobacteraceae</taxon>
        <taxon>Candidatus Raskinella</taxon>
    </lineage>
</organism>
<dbReference type="GO" id="GO:0034204">
    <property type="term" value="P:lipid translocation"/>
    <property type="evidence" value="ECO:0007669"/>
    <property type="project" value="TreeGrafter"/>
</dbReference>
<feature type="transmembrane region" description="Helical" evidence="10">
    <location>
        <begin position="269"/>
        <end position="290"/>
    </location>
</feature>
<dbReference type="GO" id="GO:0009252">
    <property type="term" value="P:peptidoglycan biosynthetic process"/>
    <property type="evidence" value="ECO:0007669"/>
    <property type="project" value="UniProtKB-UniRule"/>
</dbReference>
<evidence type="ECO:0000256" key="1">
    <source>
        <dbReference type="ARBA" id="ARBA00004651"/>
    </source>
</evidence>
<keyword evidence="10" id="KW-0997">Cell inner membrane</keyword>
<protein>
    <recommendedName>
        <fullName evidence="10">Probable lipid II flippase MurJ</fullName>
    </recommendedName>
</protein>
<keyword evidence="4 10" id="KW-0133">Cell shape</keyword>
<feature type="transmembrane region" description="Helical" evidence="10">
    <location>
        <begin position="349"/>
        <end position="369"/>
    </location>
</feature>
<evidence type="ECO:0000256" key="10">
    <source>
        <dbReference type="HAMAP-Rule" id="MF_02078"/>
    </source>
</evidence>
<dbReference type="AlphaFoldDB" id="A0A1W9HWM2"/>
<evidence type="ECO:0000256" key="8">
    <source>
        <dbReference type="ARBA" id="ARBA00060041"/>
    </source>
</evidence>
<keyword evidence="10 11" id="KW-0961">Cell wall biogenesis/degradation</keyword>
<dbReference type="InterPro" id="IPR004268">
    <property type="entry name" value="MurJ"/>
</dbReference>
<feature type="transmembrane region" description="Helical" evidence="10">
    <location>
        <begin position="478"/>
        <end position="501"/>
    </location>
</feature>
<feature type="transmembrane region" description="Helical" evidence="10">
    <location>
        <begin position="439"/>
        <end position="466"/>
    </location>
</feature>
<proteinExistence type="inferred from homology"/>
<dbReference type="PANTHER" id="PTHR47019">
    <property type="entry name" value="LIPID II FLIPPASE MURJ"/>
    <property type="match status" value="1"/>
</dbReference>
<evidence type="ECO:0000313" key="13">
    <source>
        <dbReference type="Proteomes" id="UP000192872"/>
    </source>
</evidence>
<comment type="function">
    <text evidence="8 10 11">Involved in peptidoglycan biosynthesis. Transports lipid-linked peptidoglycan precursors from the inner to the outer leaflet of the cytoplasmic membrane.</text>
</comment>
<dbReference type="CDD" id="cd13123">
    <property type="entry name" value="MATE_MurJ_like"/>
    <property type="match status" value="1"/>
</dbReference>
<evidence type="ECO:0000256" key="2">
    <source>
        <dbReference type="ARBA" id="ARBA00022475"/>
    </source>
</evidence>
<evidence type="ECO:0000256" key="9">
    <source>
        <dbReference type="ARBA" id="ARBA00061532"/>
    </source>
</evidence>
<dbReference type="PRINTS" id="PR01806">
    <property type="entry name" value="VIRFACTRMVIN"/>
</dbReference>
<evidence type="ECO:0000256" key="6">
    <source>
        <dbReference type="ARBA" id="ARBA00022989"/>
    </source>
</evidence>
<dbReference type="GO" id="GO:0008360">
    <property type="term" value="P:regulation of cell shape"/>
    <property type="evidence" value="ECO:0007669"/>
    <property type="project" value="UniProtKB-UniRule"/>
</dbReference>
<dbReference type="EMBL" id="LWDL01000018">
    <property type="protein sequence ID" value="OQW51702.1"/>
    <property type="molecule type" value="Genomic_DNA"/>
</dbReference>
<gene>
    <name evidence="10" type="primary">murJ</name>
    <name evidence="12" type="ORF">A4S15_10825</name>
</gene>
<comment type="similarity">
    <text evidence="9 10 11">Belongs to the MurJ/MviN family.</text>
</comment>
<accession>A0A1W9HWM2</accession>
<keyword evidence="7 10" id="KW-0472">Membrane</keyword>
<feature type="transmembrane region" description="Helical" evidence="10">
    <location>
        <begin position="311"/>
        <end position="337"/>
    </location>
</feature>
<evidence type="ECO:0000256" key="11">
    <source>
        <dbReference type="PIRNR" id="PIRNR002869"/>
    </source>
</evidence>
<dbReference type="GO" id="GO:0071555">
    <property type="term" value="P:cell wall organization"/>
    <property type="evidence" value="ECO:0007669"/>
    <property type="project" value="UniProtKB-UniRule"/>
</dbReference>
<keyword evidence="3 10" id="KW-0812">Transmembrane</keyword>
<feature type="transmembrane region" description="Helical" evidence="10">
    <location>
        <begin position="234"/>
        <end position="257"/>
    </location>
</feature>
<feature type="transmembrane region" description="Helical" evidence="10">
    <location>
        <begin position="124"/>
        <end position="148"/>
    </location>
</feature>
<keyword evidence="5 10" id="KW-0573">Peptidoglycan synthesis</keyword>
<feature type="transmembrane region" description="Helical" evidence="10">
    <location>
        <begin position="405"/>
        <end position="427"/>
    </location>
</feature>
<comment type="caution">
    <text evidence="12">The sequence shown here is derived from an EMBL/GenBank/DDBJ whole genome shotgun (WGS) entry which is preliminary data.</text>
</comment>
<dbReference type="GO" id="GO:0015648">
    <property type="term" value="F:lipid-linked peptidoglycan transporter activity"/>
    <property type="evidence" value="ECO:0007669"/>
    <property type="project" value="UniProtKB-UniRule"/>
</dbReference>
<dbReference type="PANTHER" id="PTHR47019:SF1">
    <property type="entry name" value="LIPID II FLIPPASE MURJ"/>
    <property type="match status" value="1"/>
</dbReference>
<feature type="transmembrane region" description="Helical" evidence="10">
    <location>
        <begin position="155"/>
        <end position="177"/>
    </location>
</feature>
<dbReference type="UniPathway" id="UPA00219"/>
<feature type="transmembrane region" description="Helical" evidence="10">
    <location>
        <begin position="84"/>
        <end position="104"/>
    </location>
</feature>
<dbReference type="InterPro" id="IPR051050">
    <property type="entry name" value="Lipid_II_flippase_MurJ/MviN"/>
</dbReference>
<sequence>MIRAVASVGFLTLVSRITGFVRDTVFAALLGAGPVADAFVVAFRIPNQFRALFAEGAFQAAFVPSFTALHLGEKRGEASRFARSTLSLLLLASLTVSLLLILFAEKAIALLAPGMVNDVQRAPLAITYLRYTGIYLVFMSIMAFYASLAQVHGRYAAAAAAPVLLNVILVLALWLLSPRLGDPGLALAIAVPLSGLVQAGVVALSLRRTGEALLPGIIAWSNSLKTFLRRLGPAVLGSGVVQISAFADTIIVSFLPAGQISYLYYADRLYQLPFGVIGLALSTVVLPTLSHAFATKDDAAAVSAFAKANELALLTSLPVAAMMAIGAQAAVSGLFGYGAFLPSDATQTAAIVAAYALGIPASILMRCLVPTFQAKGDTTTPVRVAAGVLVVSITLKIVLAERLGAAGIAAATAIAAWISFVILAIAAHRSKLIALDPRLYAVLWRTVLGSLIVAALMWLVLALPAVQILFAGHSLAKAALLIVIGLFVMLAYSLVLWLSGYRRASLLFDRKGAATASQQKE</sequence>
<dbReference type="RefSeq" id="WP_376802040.1">
    <property type="nucleotide sequence ID" value="NZ_DBNB01000034.1"/>
</dbReference>
<dbReference type="GO" id="GO:0005886">
    <property type="term" value="C:plasma membrane"/>
    <property type="evidence" value="ECO:0007669"/>
    <property type="project" value="UniProtKB-SubCell"/>
</dbReference>
<evidence type="ECO:0000256" key="5">
    <source>
        <dbReference type="ARBA" id="ARBA00022984"/>
    </source>
</evidence>
<evidence type="ECO:0000256" key="4">
    <source>
        <dbReference type="ARBA" id="ARBA00022960"/>
    </source>
</evidence>
<evidence type="ECO:0000256" key="7">
    <source>
        <dbReference type="ARBA" id="ARBA00023136"/>
    </source>
</evidence>
<comment type="pathway">
    <text evidence="10">Cell wall biogenesis; peptidoglycan biosynthesis.</text>
</comment>
<name>A0A1W9HWM2_9HYPH</name>
<comment type="subcellular location">
    <subcellularLocation>
        <location evidence="10">Cell inner membrane</location>
        <topology evidence="10">Multi-pass membrane protein</topology>
    </subcellularLocation>
    <subcellularLocation>
        <location evidence="1">Cell membrane</location>
        <topology evidence="1">Multi-pass membrane protein</topology>
    </subcellularLocation>
</comment>